<gene>
    <name evidence="5" type="ORF">SLS62_001321</name>
</gene>
<dbReference type="InterPro" id="IPR006108">
    <property type="entry name" value="3HC_DH_C"/>
</dbReference>
<dbReference type="SUPFAM" id="SSF48179">
    <property type="entry name" value="6-phosphogluconate dehydrogenase C-terminal domain-like"/>
    <property type="match status" value="1"/>
</dbReference>
<evidence type="ECO:0000313" key="6">
    <source>
        <dbReference type="Proteomes" id="UP001320420"/>
    </source>
</evidence>
<dbReference type="InterPro" id="IPR008927">
    <property type="entry name" value="6-PGluconate_DH-like_C_sf"/>
</dbReference>
<comment type="caution">
    <text evidence="5">The sequence shown here is derived from an EMBL/GenBank/DDBJ whole genome shotgun (WGS) entry which is preliminary data.</text>
</comment>
<evidence type="ECO:0008006" key="7">
    <source>
        <dbReference type="Google" id="ProtNLM"/>
    </source>
</evidence>
<dbReference type="AlphaFoldDB" id="A0AAN9V0U3"/>
<keyword evidence="2" id="KW-0560">Oxidoreductase</keyword>
<dbReference type="GO" id="GO:0050104">
    <property type="term" value="F:L-gulonate 3-dehydrogenase activity"/>
    <property type="evidence" value="ECO:0007669"/>
    <property type="project" value="TreeGrafter"/>
</dbReference>
<reference evidence="5 6" key="1">
    <citation type="submission" date="2024-02" db="EMBL/GenBank/DDBJ databases">
        <title>De novo assembly and annotation of 12 fungi associated with fruit tree decline syndrome in Ontario, Canada.</title>
        <authorList>
            <person name="Sulman M."/>
            <person name="Ellouze W."/>
            <person name="Ilyukhin E."/>
        </authorList>
    </citation>
    <scope>NUCLEOTIDE SEQUENCE [LARGE SCALE GENOMIC DNA]</scope>
    <source>
        <strain evidence="5 6">M11/M66-122</strain>
    </source>
</reference>
<dbReference type="Gene3D" id="1.10.1040.10">
    <property type="entry name" value="N-(1-d-carboxylethyl)-l-norvaline Dehydrogenase, domain 2"/>
    <property type="match status" value="1"/>
</dbReference>
<accession>A0AAN9V0U3</accession>
<name>A0AAN9V0U3_9PEZI</name>
<dbReference type="SUPFAM" id="SSF51735">
    <property type="entry name" value="NAD(P)-binding Rossmann-fold domains"/>
    <property type="match status" value="1"/>
</dbReference>
<evidence type="ECO:0000256" key="1">
    <source>
        <dbReference type="ARBA" id="ARBA00009463"/>
    </source>
</evidence>
<dbReference type="Gene3D" id="3.40.50.720">
    <property type="entry name" value="NAD(P)-binding Rossmann-like Domain"/>
    <property type="match status" value="1"/>
</dbReference>
<dbReference type="EMBL" id="JAKJXP020000006">
    <property type="protein sequence ID" value="KAK7756487.1"/>
    <property type="molecule type" value="Genomic_DNA"/>
</dbReference>
<evidence type="ECO:0000259" key="4">
    <source>
        <dbReference type="Pfam" id="PF02737"/>
    </source>
</evidence>
<sequence>MSIKTVGLVGTGVIGSSWAVLFLARGLRVVVSDPAPAAKQRLEASIREQWPLMQRIGLSPDADPNNWQFVENVADHLSEVDYVQENAPENRQFKEKLFAELDAKAPRHVILASSSSGLPSSQFIGSCANAPDRILIGHPFNPPHLIPLVEVVPHSGTSESAVEKALDFYRSLGKSPILVKQELPGFVANRLQAVLNAEAMALVNRGIVSAEDVDAAVTSSLGLRWAVTGPMMSSVLGGGGNRDGFLRIQKSIGRAAQVWLKDVADHSFEASDENLQKVDDSLQQWLNHVDMEKVTRDRDEVVLNILDTKTKSQ</sequence>
<dbReference type="InterPro" id="IPR013328">
    <property type="entry name" value="6PGD_dom2"/>
</dbReference>
<dbReference type="GO" id="GO:0006631">
    <property type="term" value="P:fatty acid metabolic process"/>
    <property type="evidence" value="ECO:0007669"/>
    <property type="project" value="InterPro"/>
</dbReference>
<protein>
    <recommendedName>
        <fullName evidence="7">3-hydroxyacyl-CoA dehydrogenase</fullName>
    </recommendedName>
</protein>
<dbReference type="PANTHER" id="PTHR48075:SF1">
    <property type="entry name" value="LAMBDA-CRYSTALLIN HOMOLOG"/>
    <property type="match status" value="1"/>
</dbReference>
<dbReference type="InterPro" id="IPR036291">
    <property type="entry name" value="NAD(P)-bd_dom_sf"/>
</dbReference>
<feature type="domain" description="3-hydroxyacyl-CoA dehydrogenase NAD binding" evidence="4">
    <location>
        <begin position="5"/>
        <end position="181"/>
    </location>
</feature>
<organism evidence="5 6">
    <name type="scientific">Diatrype stigma</name>
    <dbReference type="NCBI Taxonomy" id="117547"/>
    <lineage>
        <taxon>Eukaryota</taxon>
        <taxon>Fungi</taxon>
        <taxon>Dikarya</taxon>
        <taxon>Ascomycota</taxon>
        <taxon>Pezizomycotina</taxon>
        <taxon>Sordariomycetes</taxon>
        <taxon>Xylariomycetidae</taxon>
        <taxon>Xylariales</taxon>
        <taxon>Diatrypaceae</taxon>
        <taxon>Diatrype</taxon>
    </lineage>
</organism>
<dbReference type="Pfam" id="PF00725">
    <property type="entry name" value="3HCDH"/>
    <property type="match status" value="1"/>
</dbReference>
<comment type="similarity">
    <text evidence="1">Belongs to the 3-hydroxyacyl-CoA dehydrogenase family.</text>
</comment>
<evidence type="ECO:0000313" key="5">
    <source>
        <dbReference type="EMBL" id="KAK7756487.1"/>
    </source>
</evidence>
<dbReference type="GO" id="GO:0070403">
    <property type="term" value="F:NAD+ binding"/>
    <property type="evidence" value="ECO:0007669"/>
    <property type="project" value="InterPro"/>
</dbReference>
<keyword evidence="6" id="KW-1185">Reference proteome</keyword>
<dbReference type="Proteomes" id="UP001320420">
    <property type="component" value="Unassembled WGS sequence"/>
</dbReference>
<proteinExistence type="inferred from homology"/>
<evidence type="ECO:0000256" key="2">
    <source>
        <dbReference type="ARBA" id="ARBA00023002"/>
    </source>
</evidence>
<dbReference type="PANTHER" id="PTHR48075">
    <property type="entry name" value="3-HYDROXYACYL-COA DEHYDROGENASE FAMILY PROTEIN"/>
    <property type="match status" value="1"/>
</dbReference>
<dbReference type="InterPro" id="IPR006176">
    <property type="entry name" value="3-OHacyl-CoA_DH_NAD-bd"/>
</dbReference>
<evidence type="ECO:0000259" key="3">
    <source>
        <dbReference type="Pfam" id="PF00725"/>
    </source>
</evidence>
<feature type="domain" description="3-hydroxyacyl-CoA dehydrogenase C-terminal" evidence="3">
    <location>
        <begin position="185"/>
        <end position="231"/>
    </location>
</feature>
<dbReference type="Pfam" id="PF02737">
    <property type="entry name" value="3HCDH_N"/>
    <property type="match status" value="1"/>
</dbReference>